<name>A0A8H6X2F6_9AGAR</name>
<keyword evidence="1" id="KW-1133">Transmembrane helix</keyword>
<comment type="caution">
    <text evidence="2">The sequence shown here is derived from an EMBL/GenBank/DDBJ whole genome shotgun (WGS) entry which is preliminary data.</text>
</comment>
<keyword evidence="1" id="KW-0472">Membrane</keyword>
<dbReference type="EMBL" id="JACAZI010000031">
    <property type="protein sequence ID" value="KAF7332991.1"/>
    <property type="molecule type" value="Genomic_DNA"/>
</dbReference>
<gene>
    <name evidence="2" type="ORF">MVEN_02405400</name>
</gene>
<feature type="transmembrane region" description="Helical" evidence="1">
    <location>
        <begin position="125"/>
        <end position="144"/>
    </location>
</feature>
<keyword evidence="3" id="KW-1185">Reference proteome</keyword>
<dbReference type="AlphaFoldDB" id="A0A8H6X2F6"/>
<reference evidence="2" key="1">
    <citation type="submission" date="2020-05" db="EMBL/GenBank/DDBJ databases">
        <title>Mycena genomes resolve the evolution of fungal bioluminescence.</title>
        <authorList>
            <person name="Tsai I.J."/>
        </authorList>
    </citation>
    <scope>NUCLEOTIDE SEQUENCE</scope>
    <source>
        <strain evidence="2">CCC161011</strain>
    </source>
</reference>
<evidence type="ECO:0000313" key="3">
    <source>
        <dbReference type="Proteomes" id="UP000620124"/>
    </source>
</evidence>
<organism evidence="2 3">
    <name type="scientific">Mycena venus</name>
    <dbReference type="NCBI Taxonomy" id="2733690"/>
    <lineage>
        <taxon>Eukaryota</taxon>
        <taxon>Fungi</taxon>
        <taxon>Dikarya</taxon>
        <taxon>Basidiomycota</taxon>
        <taxon>Agaricomycotina</taxon>
        <taxon>Agaricomycetes</taxon>
        <taxon>Agaricomycetidae</taxon>
        <taxon>Agaricales</taxon>
        <taxon>Marasmiineae</taxon>
        <taxon>Mycenaceae</taxon>
        <taxon>Mycena</taxon>
    </lineage>
</organism>
<evidence type="ECO:0000256" key="1">
    <source>
        <dbReference type="SAM" id="Phobius"/>
    </source>
</evidence>
<feature type="transmembrane region" description="Helical" evidence="1">
    <location>
        <begin position="99"/>
        <end position="119"/>
    </location>
</feature>
<sequence length="191" mass="21236">MYARSKKILAFLIFMLLCEIAGLLVLLYIPQPGLVGTNNPANGLFICADGDPPHEHWIAYAPMINILGETVLLSLAMYKAYEQRQGGGRILPQLTKESLFFFAAILGIHVGNLTCWMVNNLTTNELFTGFAFGIPAVLANRLLISVREYAELETIVDSAPSRQLQFASRPMSELVLTDPVELRSFRIEGEF</sequence>
<accession>A0A8H6X2F6</accession>
<feature type="transmembrane region" description="Helical" evidence="1">
    <location>
        <begin position="57"/>
        <end position="78"/>
    </location>
</feature>
<dbReference type="OrthoDB" id="3349377at2759"/>
<feature type="transmembrane region" description="Helical" evidence="1">
    <location>
        <begin position="9"/>
        <end position="29"/>
    </location>
</feature>
<keyword evidence="1" id="KW-0812">Transmembrane</keyword>
<protein>
    <submittedName>
        <fullName evidence="2">Uncharacterized protein</fullName>
    </submittedName>
</protein>
<proteinExistence type="predicted"/>
<evidence type="ECO:0000313" key="2">
    <source>
        <dbReference type="EMBL" id="KAF7332991.1"/>
    </source>
</evidence>
<dbReference type="Proteomes" id="UP000620124">
    <property type="component" value="Unassembled WGS sequence"/>
</dbReference>